<dbReference type="PROSITE" id="PS00972">
    <property type="entry name" value="USP_1"/>
    <property type="match status" value="1"/>
</dbReference>
<dbReference type="Gene3D" id="3.90.70.10">
    <property type="entry name" value="Cysteine proteinases"/>
    <property type="match status" value="1"/>
</dbReference>
<dbReference type="InterPro" id="IPR028889">
    <property type="entry name" value="USP"/>
</dbReference>
<feature type="domain" description="MATH" evidence="1">
    <location>
        <begin position="32"/>
        <end position="196"/>
    </location>
</feature>
<dbReference type="CDD" id="cd00121">
    <property type="entry name" value="MATH"/>
    <property type="match status" value="1"/>
</dbReference>
<dbReference type="VEuPathDB" id="CryptoDB:CPATCC_0001590"/>
<dbReference type="EMBL" id="CP044415">
    <property type="protein sequence ID" value="QOY39905.1"/>
    <property type="molecule type" value="Genomic_DNA"/>
</dbReference>
<dbReference type="CDD" id="cd02659">
    <property type="entry name" value="peptidase_C19C"/>
    <property type="match status" value="1"/>
</dbReference>
<evidence type="ECO:0000313" key="3">
    <source>
        <dbReference type="EMBL" id="QOY39905.1"/>
    </source>
</evidence>
<dbReference type="GO" id="GO:0016579">
    <property type="term" value="P:protein deubiquitination"/>
    <property type="evidence" value="ECO:0007669"/>
    <property type="project" value="InterPro"/>
</dbReference>
<reference evidence="3 4" key="1">
    <citation type="submission" date="2019-09" db="EMBL/GenBank/DDBJ databases">
        <title>Consistent, comparative and evidence-based genome assembly and annotation for Cryptosporidium parvum, C. hominis and C. tyzzeri.</title>
        <authorList>
            <person name="Baptista R.P."/>
            <person name="Li Y."/>
            <person name="Sateriale A."/>
            <person name="Ansell B."/>
            <person name="Jex A."/>
            <person name="Sanders M."/>
            <person name="Brooks K."/>
            <person name="Tracey A."/>
            <person name="Berriman M."/>
            <person name="Striepen B."/>
            <person name="Cotton J.A."/>
            <person name="Kissinger J.C."/>
        </authorList>
    </citation>
    <scope>NUCLEOTIDE SEQUENCE [LARGE SCALE GENOMIC DNA]</scope>
    <source>
        <strain evidence="3 4">IOWA-ATCC</strain>
    </source>
</reference>
<dbReference type="GO" id="GO:0005634">
    <property type="term" value="C:nucleus"/>
    <property type="evidence" value="ECO:0007669"/>
    <property type="project" value="TreeGrafter"/>
</dbReference>
<sequence>MHTGRNIERPSMEGFSSREKQYDYSNIPGRLQNELEFKVEGFRRRIMEMMNSTEGGTKNRLYSNIHSYKNFNFRIMILPKVKLTSGGSLEGHISAYLEAIPSQNWPSNWVWLNTRYSVTLINQKDYRKSHFMSDIFSFKGENDPKKKLTLEERNYDYSSAGPEADRGWSDFFSLKTLLDPKTGFIDSETETVIFRAGVFPVLCDPVSCGKSNFDHLGTDRSLTGYVGIRNLGATCYMNSLLQSLYHIGRFRKAVYTIPLNPNRVTSGSSCSNTPISRETRPELTPLSACIPKIDDFGEVTPQSISSESNSLAISLLGEASEDAVEWTSNVAKSLFEYESDGIASLESIMSSNACQDYGQNTGVVSGNVSGPGSTIGGNCSASDAGNDQTKISSALQTLFYELQTCSEPVNCRELMRSFGWDASDAFTQHDAQELNRLLCDRLEEEMKNTAVDGSIKALFEGEYENYIECLDVDCTSRRRENFYDIQVDVEGVKSLEESLQRFVEEEILDGENLYEAEGFGKQRAKKGVRFQRFPPVVQFHLKRFQFNIQSMDMVKLNDYFTFPEKLDLSSFVNHNNKGETDTGNIVEGTEKYILHTVVIHQGDVHSGHYYAYIRPKPDSDWFRFDDEKVTLVSSSTAIEDNFGGHEYEVWDYLGNPESDIPKRSKTHSAYILVYVREDQAQDLLSEPIPQEVNPDLVSKYRKEIEMMNLRKRLRQDLNEHVRIQLLLSTSYNISSSCRPKSQGLHQSISSFPWNYIFKCSRDFSLSQFHSELEKRFLNKRMLHNDVPSSSISCNKAFGSHLFLLETNPEGNHTASGGARGMGGLHHHIGYSNGGPTSSTGLSFYTCISSPQGEGISSGNRISDSQRGGAGGMLGRAIGFGSSTSGTRSGDEILMSDLCRRYHRAGLWDSSCPTLYMCLYLDDVSSLLMDRIPPNLPINADGSYLEKRQRIENKLRNFNDNGGGEVLLLLRYFDISNPRINEFSLKYSRNQEIPNLYNLGLIMVSQSTTLKDLNEYVMMEIEKDKDNKSPGRGLISGFEFGLRVCLETASDSDNLFPLLDPRCTIQQLQLINGSSLIFSINLDDSVINRKREELRKSLEEVVIFPNQNLWLQEEKTSQYNGIEDEGKSSESEDSSFRLPVELEMVKCPEFPVLDFHHWYENFQNSLHLSLYLWDPLDGEYHPPHLGGGGGGGGTHLCLPNTNQYGIMEAMQASNNSIIRSFSRYQIKEVHQIHVDLRWPAIKTWIYVCNQIKVDPRSIALARNALNPLDASLLTLFSLIQAQRHDESISSVIRSLSSAHYYGKIPRSLAILALNLKGHSFVSLNRKDKHILTVTNTVNCSEIPKGRYILQVESCDTVDSVIRKLIKKENILSHRSFNTNGKDAMQTGNGAKSHTDISKLKLRLFEASNQNDHVGVYRGGEMITRILNTDGMQNTSTFGGLSIGSFVDCFRIEQDYSQEELDLLKKGELVNILVIQDSRSGFGGNYGDHYHNDDHNSLAGGTSYLVTIPVSSRLVDLKNKLQERFDLDEKIISKWRFYRLESKSLQGIKDNDLIMNSFGNNGVGINNHYSTNAKNNVDINIYGFEPHTILLAQQVFPILQKSGSRPLKI</sequence>
<dbReference type="SUPFAM" id="SSF54001">
    <property type="entry name" value="Cysteine proteinases"/>
    <property type="match status" value="1"/>
</dbReference>
<evidence type="ECO:0008006" key="5">
    <source>
        <dbReference type="Google" id="ProtNLM"/>
    </source>
</evidence>
<protein>
    <recommendedName>
        <fullName evidence="5">Ubiquitinyl hydrolase 1</fullName>
    </recommendedName>
</protein>
<proteinExistence type="predicted"/>
<dbReference type="Gene3D" id="2.60.210.10">
    <property type="entry name" value="Apoptosis, Tumor Necrosis Factor Receptor Associated Protein 2, Chain A"/>
    <property type="match status" value="1"/>
</dbReference>
<dbReference type="InterPro" id="IPR001394">
    <property type="entry name" value="Peptidase_C19_UCH"/>
</dbReference>
<dbReference type="InterPro" id="IPR002083">
    <property type="entry name" value="MATH/TRAF_dom"/>
</dbReference>
<dbReference type="OMA" id="DISHNTR"/>
<dbReference type="GO" id="GO:0004843">
    <property type="term" value="F:cysteine-type deubiquitinase activity"/>
    <property type="evidence" value="ECO:0007669"/>
    <property type="project" value="InterPro"/>
</dbReference>
<dbReference type="PROSITE" id="PS50235">
    <property type="entry name" value="USP_3"/>
    <property type="match status" value="1"/>
</dbReference>
<dbReference type="PANTHER" id="PTHR24006:SF644">
    <property type="entry name" value="UBIQUITIN CARBOXYL-TERMINAL HYDROLASE 7"/>
    <property type="match status" value="1"/>
</dbReference>
<dbReference type="GO" id="GO:0031647">
    <property type="term" value="P:regulation of protein stability"/>
    <property type="evidence" value="ECO:0007669"/>
    <property type="project" value="TreeGrafter"/>
</dbReference>
<evidence type="ECO:0000313" key="4">
    <source>
        <dbReference type="Proteomes" id="UP000593906"/>
    </source>
</evidence>
<dbReference type="Pfam" id="PF00443">
    <property type="entry name" value="UCH"/>
    <property type="match status" value="1"/>
</dbReference>
<dbReference type="InterPro" id="IPR008974">
    <property type="entry name" value="TRAF-like"/>
</dbReference>
<dbReference type="Proteomes" id="UP000593906">
    <property type="component" value="Chromosome 8"/>
</dbReference>
<dbReference type="PANTHER" id="PTHR24006">
    <property type="entry name" value="UBIQUITIN CARBOXYL-TERMINAL HYDROLASE"/>
    <property type="match status" value="1"/>
</dbReference>
<dbReference type="InterPro" id="IPR018200">
    <property type="entry name" value="USP_CS"/>
</dbReference>
<feature type="domain" description="USP" evidence="2">
    <location>
        <begin position="226"/>
        <end position="677"/>
    </location>
</feature>
<dbReference type="SUPFAM" id="SSF49599">
    <property type="entry name" value="TRAF domain-like"/>
    <property type="match status" value="1"/>
</dbReference>
<evidence type="ECO:0000259" key="1">
    <source>
        <dbReference type="PROSITE" id="PS50144"/>
    </source>
</evidence>
<gene>
    <name evidence="3" type="ORF">CPATCC_003961</name>
</gene>
<dbReference type="InterPro" id="IPR050164">
    <property type="entry name" value="Peptidase_C19"/>
</dbReference>
<organism evidence="3 4">
    <name type="scientific">Cryptosporidium parvum</name>
    <dbReference type="NCBI Taxonomy" id="5807"/>
    <lineage>
        <taxon>Eukaryota</taxon>
        <taxon>Sar</taxon>
        <taxon>Alveolata</taxon>
        <taxon>Apicomplexa</taxon>
        <taxon>Conoidasida</taxon>
        <taxon>Coccidia</taxon>
        <taxon>Eucoccidiorida</taxon>
        <taxon>Eimeriorina</taxon>
        <taxon>Cryptosporidiidae</taxon>
        <taxon>Cryptosporidium</taxon>
    </lineage>
</organism>
<dbReference type="InterPro" id="IPR038765">
    <property type="entry name" value="Papain-like_cys_pep_sf"/>
</dbReference>
<dbReference type="GO" id="GO:0005829">
    <property type="term" value="C:cytosol"/>
    <property type="evidence" value="ECO:0007669"/>
    <property type="project" value="TreeGrafter"/>
</dbReference>
<dbReference type="PROSITE" id="PS50144">
    <property type="entry name" value="MATH"/>
    <property type="match status" value="1"/>
</dbReference>
<accession>A0A7S7LDF0</accession>
<name>A0A7S7LDF0_CRYPV</name>
<evidence type="ECO:0000259" key="2">
    <source>
        <dbReference type="PROSITE" id="PS50235"/>
    </source>
</evidence>